<comment type="caution">
    <text evidence="1">The sequence shown here is derived from an EMBL/GenBank/DDBJ whole genome shotgun (WGS) entry which is preliminary data.</text>
</comment>
<organism evidence="1">
    <name type="scientific">marine sediment metagenome</name>
    <dbReference type="NCBI Taxonomy" id="412755"/>
    <lineage>
        <taxon>unclassified sequences</taxon>
        <taxon>metagenomes</taxon>
        <taxon>ecological metagenomes</taxon>
    </lineage>
</organism>
<feature type="non-terminal residue" evidence="1">
    <location>
        <position position="1"/>
    </location>
</feature>
<sequence>LRANQQRIQALLPFLQILGGFAGRGVPQAGTDVVVRPGGLETATGLAVAGSEIFGNLRDNRSFDINNPPDPRNRRV</sequence>
<reference evidence="1" key="1">
    <citation type="journal article" date="2015" name="Nature">
        <title>Complex archaea that bridge the gap between prokaryotes and eukaryotes.</title>
        <authorList>
            <person name="Spang A."/>
            <person name="Saw J.H."/>
            <person name="Jorgensen S.L."/>
            <person name="Zaremba-Niedzwiedzka K."/>
            <person name="Martijn J."/>
            <person name="Lind A.E."/>
            <person name="van Eijk R."/>
            <person name="Schleper C."/>
            <person name="Guy L."/>
            <person name="Ettema T.J."/>
        </authorList>
    </citation>
    <scope>NUCLEOTIDE SEQUENCE</scope>
</reference>
<accession>A0A0F8YLA6</accession>
<dbReference type="AlphaFoldDB" id="A0A0F8YLA6"/>
<evidence type="ECO:0000313" key="1">
    <source>
        <dbReference type="EMBL" id="KKK74505.1"/>
    </source>
</evidence>
<dbReference type="EMBL" id="LAZR01056287">
    <property type="protein sequence ID" value="KKK74505.1"/>
    <property type="molecule type" value="Genomic_DNA"/>
</dbReference>
<gene>
    <name evidence="1" type="ORF">LCGC14_2883090</name>
</gene>
<protein>
    <submittedName>
        <fullName evidence="1">Uncharacterized protein</fullName>
    </submittedName>
</protein>
<proteinExistence type="predicted"/>
<name>A0A0F8YLA6_9ZZZZ</name>